<evidence type="ECO:0000313" key="5">
    <source>
        <dbReference type="EMBL" id="KAL3515386.1"/>
    </source>
</evidence>
<dbReference type="PRINTS" id="PR00503">
    <property type="entry name" value="BROMODOMAIN"/>
</dbReference>
<dbReference type="Pfam" id="PF17035">
    <property type="entry name" value="BET"/>
    <property type="match status" value="1"/>
</dbReference>
<feature type="compositionally biased region" description="Polar residues" evidence="3">
    <location>
        <begin position="197"/>
        <end position="220"/>
    </location>
</feature>
<feature type="compositionally biased region" description="Basic and acidic residues" evidence="3">
    <location>
        <begin position="311"/>
        <end position="322"/>
    </location>
</feature>
<gene>
    <name evidence="5" type="ORF">ACH5RR_022288</name>
</gene>
<evidence type="ECO:0000256" key="2">
    <source>
        <dbReference type="PROSITE-ProRule" id="PRU00035"/>
    </source>
</evidence>
<dbReference type="EMBL" id="JBJUIK010000010">
    <property type="protein sequence ID" value="KAL3515386.1"/>
    <property type="molecule type" value="Genomic_DNA"/>
</dbReference>
<evidence type="ECO:0000313" key="6">
    <source>
        <dbReference type="Proteomes" id="UP001630127"/>
    </source>
</evidence>
<keyword evidence="1 2" id="KW-0103">Bromodomain</keyword>
<dbReference type="PANTHER" id="PTHR46136:SF19">
    <property type="entry name" value="TRANSCRIPTION FACTOR GTE12"/>
    <property type="match status" value="1"/>
</dbReference>
<feature type="compositionally biased region" description="Basic and acidic residues" evidence="3">
    <location>
        <begin position="294"/>
        <end position="303"/>
    </location>
</feature>
<reference evidence="5 6" key="1">
    <citation type="submission" date="2024-11" db="EMBL/GenBank/DDBJ databases">
        <title>A near-complete genome assembly of Cinchona calisaya.</title>
        <authorList>
            <person name="Lian D.C."/>
            <person name="Zhao X.W."/>
            <person name="Wei L."/>
        </authorList>
    </citation>
    <scope>NUCLEOTIDE SEQUENCE [LARGE SCALE GENOMIC DNA]</scope>
    <source>
        <tissue evidence="5">Nenye</tissue>
    </source>
</reference>
<dbReference type="InterPro" id="IPR027353">
    <property type="entry name" value="NET_dom"/>
</dbReference>
<dbReference type="PANTHER" id="PTHR46136">
    <property type="entry name" value="TRANSCRIPTION FACTOR GTE8"/>
    <property type="match status" value="1"/>
</dbReference>
<evidence type="ECO:0000256" key="1">
    <source>
        <dbReference type="ARBA" id="ARBA00023117"/>
    </source>
</evidence>
<dbReference type="Gene3D" id="1.20.1270.220">
    <property type="match status" value="1"/>
</dbReference>
<accession>A0ABD2Z7D2</accession>
<dbReference type="InterPro" id="IPR052442">
    <property type="entry name" value="Env_Response_Regulator"/>
</dbReference>
<dbReference type="Gene3D" id="1.20.920.10">
    <property type="entry name" value="Bromodomain-like"/>
    <property type="match status" value="1"/>
</dbReference>
<feature type="compositionally biased region" description="Polar residues" evidence="3">
    <location>
        <begin position="178"/>
        <end position="187"/>
    </location>
</feature>
<keyword evidence="6" id="KW-1185">Reference proteome</keyword>
<evidence type="ECO:0000259" key="4">
    <source>
        <dbReference type="PROSITE" id="PS50014"/>
    </source>
</evidence>
<dbReference type="InterPro" id="IPR038336">
    <property type="entry name" value="NET_sf"/>
</dbReference>
<dbReference type="InterPro" id="IPR001487">
    <property type="entry name" value="Bromodomain"/>
</dbReference>
<dbReference type="Proteomes" id="UP001630127">
    <property type="component" value="Unassembled WGS sequence"/>
</dbReference>
<feature type="region of interest" description="Disordered" evidence="3">
    <location>
        <begin position="294"/>
        <end position="322"/>
    </location>
</feature>
<protein>
    <recommendedName>
        <fullName evidence="4">Bromo domain-containing protein</fullName>
    </recommendedName>
</protein>
<comment type="caution">
    <text evidence="5">The sequence shown here is derived from an EMBL/GenBank/DDBJ whole genome shotgun (WGS) entry which is preliminary data.</text>
</comment>
<dbReference type="InterPro" id="IPR036427">
    <property type="entry name" value="Bromodomain-like_sf"/>
</dbReference>
<evidence type="ECO:0000256" key="3">
    <source>
        <dbReference type="SAM" id="MobiDB-lite"/>
    </source>
</evidence>
<dbReference type="SUPFAM" id="SSF47370">
    <property type="entry name" value="Bromodomain"/>
    <property type="match status" value="1"/>
</dbReference>
<dbReference type="Pfam" id="PF00439">
    <property type="entry name" value="Bromodomain"/>
    <property type="match status" value="1"/>
</dbReference>
<proteinExistence type="predicted"/>
<name>A0ABD2Z7D2_9GENT</name>
<dbReference type="AlphaFoldDB" id="A0ABD2Z7D2"/>
<feature type="domain" description="Bromo" evidence="4">
    <location>
        <begin position="76"/>
        <end position="148"/>
    </location>
</feature>
<dbReference type="SMART" id="SM00297">
    <property type="entry name" value="BROMO"/>
    <property type="match status" value="1"/>
</dbReference>
<sequence>MRIQIVKKNSRIKLPDNSLHANSDRKTCETGSRAKVPILNGRKRKAEFVLDGEKEKKPRMDPRVKRRCGVILKALITHPYGWEFTTPVDPVALNIPDYFSIISDPMDLGTVKSKLAGDGYSTAEEFARDVKLTFSNAMRYNPADDDVHVMAKQLHYIFTRRWRLLVDKLKSMTASAQQGMISSGSEKTAQDKMKACSNKSQVRTSSGTEKNSQPKKSGFTSGLVAKRSMSLEEKRKLRKDLSEILKGKMNGKLRTVLQKFGFFDNIKEKINLNIDALDDGMLWELKGVLKDSSHASSAKHNEDESLPTQKQIRDQERRSLSTSARRLDLVSDCQLTDGSRSGLHEENTCPSSDLSTTVTTAIPAERWTTPIDDKLLLKKDKISPTQMKIQDHESKCLSTSACRLYLVSDCQLTEDSRSGSDHENTRCSSVISTAVATAISAEGGTPPIDEEQALKRALRVATLRSRYAETFAKANGDKAGVQERMIRLQGEEEAVKAQIREQQLKKDAESKRQTDKEREAARIALQMMERTAEFEDNLTALKELEMLSQCAPTYILHGCGPVMMFKALKTGKVFNPLEQLGLHIKEEFMADEGEEMISSWEGEQGEILA</sequence>
<organism evidence="5 6">
    <name type="scientific">Cinchona calisaya</name>
    <dbReference type="NCBI Taxonomy" id="153742"/>
    <lineage>
        <taxon>Eukaryota</taxon>
        <taxon>Viridiplantae</taxon>
        <taxon>Streptophyta</taxon>
        <taxon>Embryophyta</taxon>
        <taxon>Tracheophyta</taxon>
        <taxon>Spermatophyta</taxon>
        <taxon>Magnoliopsida</taxon>
        <taxon>eudicotyledons</taxon>
        <taxon>Gunneridae</taxon>
        <taxon>Pentapetalae</taxon>
        <taxon>asterids</taxon>
        <taxon>lamiids</taxon>
        <taxon>Gentianales</taxon>
        <taxon>Rubiaceae</taxon>
        <taxon>Cinchonoideae</taxon>
        <taxon>Cinchoneae</taxon>
        <taxon>Cinchona</taxon>
    </lineage>
</organism>
<feature type="region of interest" description="Disordered" evidence="3">
    <location>
        <begin position="178"/>
        <end position="224"/>
    </location>
</feature>
<dbReference type="PROSITE" id="PS50014">
    <property type="entry name" value="BROMODOMAIN_2"/>
    <property type="match status" value="1"/>
</dbReference>